<evidence type="ECO:0000259" key="1">
    <source>
        <dbReference type="Pfam" id="PF13456"/>
    </source>
</evidence>
<dbReference type="AlphaFoldDB" id="A0A6D2HLV6"/>
<dbReference type="EMBL" id="CACVBM020000271">
    <property type="protein sequence ID" value="CAA7016968.1"/>
    <property type="molecule type" value="Genomic_DNA"/>
</dbReference>
<dbReference type="EMBL" id="CACVBM020001159">
    <property type="protein sequence ID" value="CAA7035474.1"/>
    <property type="molecule type" value="Genomic_DNA"/>
</dbReference>
<protein>
    <recommendedName>
        <fullName evidence="1">RNase H type-1 domain-containing protein</fullName>
    </recommendedName>
</protein>
<dbReference type="OrthoDB" id="1021815at2759"/>
<dbReference type="PANTHER" id="PTHR47074">
    <property type="entry name" value="BNAC02G40300D PROTEIN"/>
    <property type="match status" value="1"/>
</dbReference>
<organism evidence="2 4">
    <name type="scientific">Microthlaspi erraticum</name>
    <dbReference type="NCBI Taxonomy" id="1685480"/>
    <lineage>
        <taxon>Eukaryota</taxon>
        <taxon>Viridiplantae</taxon>
        <taxon>Streptophyta</taxon>
        <taxon>Embryophyta</taxon>
        <taxon>Tracheophyta</taxon>
        <taxon>Spermatophyta</taxon>
        <taxon>Magnoliopsida</taxon>
        <taxon>eudicotyledons</taxon>
        <taxon>Gunneridae</taxon>
        <taxon>Pentapetalae</taxon>
        <taxon>rosids</taxon>
        <taxon>malvids</taxon>
        <taxon>Brassicales</taxon>
        <taxon>Brassicaceae</taxon>
        <taxon>Coluteocarpeae</taxon>
        <taxon>Microthlaspi</taxon>
    </lineage>
</organism>
<sequence length="170" mass="19565">MEVAKRAYERVMEWIAATSSVQVQTNSFFIDRGTTWEPPPQGWLKCNFDSSFHSDSEHSGLGWIVRWDHKGAYIDSDFAHIEGIHSSLQAEASAFLQALQMVWVKGWRNVWFEGDCLPLVNIVNMKKENIELASLLEDVRYWMSKLPNCSLGFINRERNSAADKIAKYAY</sequence>
<feature type="domain" description="RNase H type-1" evidence="1">
    <location>
        <begin position="47"/>
        <end position="169"/>
    </location>
</feature>
<dbReference type="InterPro" id="IPR036397">
    <property type="entry name" value="RNaseH_sf"/>
</dbReference>
<dbReference type="InterPro" id="IPR002156">
    <property type="entry name" value="RNaseH_domain"/>
</dbReference>
<dbReference type="GO" id="GO:0004523">
    <property type="term" value="F:RNA-DNA hybrid ribonuclease activity"/>
    <property type="evidence" value="ECO:0007669"/>
    <property type="project" value="InterPro"/>
</dbReference>
<dbReference type="InterPro" id="IPR012337">
    <property type="entry name" value="RNaseH-like_sf"/>
</dbReference>
<dbReference type="PANTHER" id="PTHR47074:SF78">
    <property type="entry name" value="GB|AAF30348.1-RELATED"/>
    <property type="match status" value="1"/>
</dbReference>
<keyword evidence="4" id="KW-1185">Reference proteome</keyword>
<evidence type="ECO:0000313" key="4">
    <source>
        <dbReference type="Proteomes" id="UP000467841"/>
    </source>
</evidence>
<dbReference type="Pfam" id="PF13456">
    <property type="entry name" value="RVT_3"/>
    <property type="match status" value="1"/>
</dbReference>
<dbReference type="Gene3D" id="3.30.420.10">
    <property type="entry name" value="Ribonuclease H-like superfamily/Ribonuclease H"/>
    <property type="match status" value="1"/>
</dbReference>
<proteinExistence type="predicted"/>
<evidence type="ECO:0000313" key="3">
    <source>
        <dbReference type="EMBL" id="CAA7035474.1"/>
    </source>
</evidence>
<dbReference type="GO" id="GO:0003676">
    <property type="term" value="F:nucleic acid binding"/>
    <property type="evidence" value="ECO:0007669"/>
    <property type="project" value="InterPro"/>
</dbReference>
<evidence type="ECO:0000313" key="2">
    <source>
        <dbReference type="EMBL" id="CAA7016968.1"/>
    </source>
</evidence>
<dbReference type="InterPro" id="IPR052929">
    <property type="entry name" value="RNase_H-like_EbsB-rel"/>
</dbReference>
<reference evidence="2 4" key="1">
    <citation type="submission" date="2020-01" db="EMBL/GenBank/DDBJ databases">
        <authorList>
            <person name="Mishra B."/>
        </authorList>
    </citation>
    <scope>NUCLEOTIDE SEQUENCE [LARGE SCALE GENOMIC DNA]</scope>
</reference>
<dbReference type="InterPro" id="IPR044730">
    <property type="entry name" value="RNase_H-like_dom_plant"/>
</dbReference>
<gene>
    <name evidence="3" type="ORF">MERR_LOCUS22709</name>
    <name evidence="2" type="ORF">MERR_LOCUS4203</name>
</gene>
<name>A0A6D2HLV6_9BRAS</name>
<dbReference type="Proteomes" id="UP000467841">
    <property type="component" value="Unassembled WGS sequence"/>
</dbReference>
<accession>A0A6D2HLV6</accession>
<dbReference type="SUPFAM" id="SSF53098">
    <property type="entry name" value="Ribonuclease H-like"/>
    <property type="match status" value="1"/>
</dbReference>
<dbReference type="CDD" id="cd06222">
    <property type="entry name" value="RNase_H_like"/>
    <property type="match status" value="1"/>
</dbReference>